<dbReference type="Gene3D" id="1.25.40.10">
    <property type="entry name" value="Tetratricopeptide repeat domain"/>
    <property type="match status" value="1"/>
</dbReference>
<evidence type="ECO:0000256" key="2">
    <source>
        <dbReference type="SAM" id="MobiDB-lite"/>
    </source>
</evidence>
<gene>
    <name evidence="3" type="ORF">E2493_00650</name>
</gene>
<comment type="caution">
    <text evidence="3">The sequence shown here is derived from an EMBL/GenBank/DDBJ whole genome shotgun (WGS) entry which is preliminary data.</text>
</comment>
<dbReference type="AlphaFoldDB" id="A0A4Y8ZZJ3"/>
<dbReference type="InterPro" id="IPR019734">
    <property type="entry name" value="TPR_rpt"/>
</dbReference>
<name>A0A4Y8ZZJ3_9SPHN</name>
<dbReference type="RefSeq" id="WP_135082677.1">
    <property type="nucleotide sequence ID" value="NZ_SPDV01000001.1"/>
</dbReference>
<proteinExistence type="predicted"/>
<evidence type="ECO:0000313" key="4">
    <source>
        <dbReference type="Proteomes" id="UP000298213"/>
    </source>
</evidence>
<feature type="repeat" description="TPR" evidence="1">
    <location>
        <begin position="99"/>
        <end position="132"/>
    </location>
</feature>
<feature type="region of interest" description="Disordered" evidence="2">
    <location>
        <begin position="399"/>
        <end position="420"/>
    </location>
</feature>
<dbReference type="PROSITE" id="PS50005">
    <property type="entry name" value="TPR"/>
    <property type="match status" value="2"/>
</dbReference>
<evidence type="ECO:0000313" key="3">
    <source>
        <dbReference type="EMBL" id="TFI60256.1"/>
    </source>
</evidence>
<sequence length="420" mass="44918">MTYLAEVERTRAQSAVLELLAGAAAAAPDDLTAARRFAQACMRSNNRQRAPGAWRNVVAAAPDDATAWAAFATSLLEIGDVDGAVAAGEQALALAPDDAAVHAALGFALRTRGEQERADAVFERGFALDPTSPYLTRGVGQALIRRGDGAALARHCEAALERMAPSGWLFAQYTIALALLGRRRTLATLLDYDRLLRRVHPEAPEGFDSLDSFHAALRAEQESLGAVPSRIAAADVVHGAFRLPGGLQGAIAARGEAGAPASAALLRTFDAQQADYEQWLAASGEILQRRSKPSGTWLHSETVITPRQGYVAPHTHACTWLSGVYYVDVPKGMVGKEGCVEFAPPGRKLPSGSDIWPVLTLKPEPGLLLLFPGYFYHHVHATNAPGDRVVVTFDVKPTRESRPRDLDPALLRAAGLTDQE</sequence>
<feature type="repeat" description="TPR" evidence="1">
    <location>
        <begin position="65"/>
        <end position="98"/>
    </location>
</feature>
<dbReference type="EMBL" id="SPDV01000001">
    <property type="protein sequence ID" value="TFI60256.1"/>
    <property type="molecule type" value="Genomic_DNA"/>
</dbReference>
<reference evidence="3 4" key="1">
    <citation type="submission" date="2019-03" db="EMBL/GenBank/DDBJ databases">
        <title>Genome sequence of Sphingomonas sp. 17J27-24.</title>
        <authorList>
            <person name="Kim M."/>
            <person name="Maeng S."/>
            <person name="Sathiyaraj S."/>
        </authorList>
    </citation>
    <scope>NUCLEOTIDE SEQUENCE [LARGE SCALE GENOMIC DNA]</scope>
    <source>
        <strain evidence="3 4">17J27-24</strain>
    </source>
</reference>
<protein>
    <submittedName>
        <fullName evidence="3">Uncharacterized protein</fullName>
    </submittedName>
</protein>
<dbReference type="SMART" id="SM00028">
    <property type="entry name" value="TPR"/>
    <property type="match status" value="2"/>
</dbReference>
<dbReference type="SUPFAM" id="SSF48452">
    <property type="entry name" value="TPR-like"/>
    <property type="match status" value="1"/>
</dbReference>
<dbReference type="OrthoDB" id="9783136at2"/>
<dbReference type="Pfam" id="PF13759">
    <property type="entry name" value="2OG-FeII_Oxy_5"/>
    <property type="match status" value="1"/>
</dbReference>
<accession>A0A4Y8ZZJ3</accession>
<dbReference type="Gene3D" id="2.60.120.620">
    <property type="entry name" value="q2cbj1_9rhob like domain"/>
    <property type="match status" value="1"/>
</dbReference>
<dbReference type="Proteomes" id="UP000298213">
    <property type="component" value="Unassembled WGS sequence"/>
</dbReference>
<dbReference type="InterPro" id="IPR011990">
    <property type="entry name" value="TPR-like_helical_dom_sf"/>
</dbReference>
<keyword evidence="4" id="KW-1185">Reference proteome</keyword>
<organism evidence="3 4">
    <name type="scientific">Sphingomonas parva</name>
    <dbReference type="NCBI Taxonomy" id="2555898"/>
    <lineage>
        <taxon>Bacteria</taxon>
        <taxon>Pseudomonadati</taxon>
        <taxon>Pseudomonadota</taxon>
        <taxon>Alphaproteobacteria</taxon>
        <taxon>Sphingomonadales</taxon>
        <taxon>Sphingomonadaceae</taxon>
        <taxon>Sphingomonas</taxon>
    </lineage>
</organism>
<dbReference type="InterPro" id="IPR012668">
    <property type="entry name" value="CHP02466"/>
</dbReference>
<keyword evidence="1" id="KW-0802">TPR repeat</keyword>
<evidence type="ECO:0000256" key="1">
    <source>
        <dbReference type="PROSITE-ProRule" id="PRU00339"/>
    </source>
</evidence>